<dbReference type="Proteomes" id="UP001163105">
    <property type="component" value="Unassembled WGS sequence"/>
</dbReference>
<accession>A0AB34FGQ4</accession>
<protein>
    <submittedName>
        <fullName evidence="1">Uncharacterized protein</fullName>
    </submittedName>
</protein>
<proteinExistence type="predicted"/>
<evidence type="ECO:0000313" key="2">
    <source>
        <dbReference type="Proteomes" id="UP001163105"/>
    </source>
</evidence>
<gene>
    <name evidence="1" type="ORF">O9K51_08669</name>
</gene>
<sequence>MVSHVCYGADDSGKLKEIRSVSSMKKSNIGTRRHSTLAQMLHHSGEPFARVDRPQENTIGLRKFTNGCYAFSRWHSVVFPNEPFVNVNLRANCGIGWHRQTKSLEDPLYACHNNAWTHEASFFVFAN</sequence>
<evidence type="ECO:0000313" key="1">
    <source>
        <dbReference type="EMBL" id="KAJ6438080.1"/>
    </source>
</evidence>
<comment type="caution">
    <text evidence="1">The sequence shown here is derived from an EMBL/GenBank/DDBJ whole genome shotgun (WGS) entry which is preliminary data.</text>
</comment>
<keyword evidence="2" id="KW-1185">Reference proteome</keyword>
<name>A0AB34FGQ4_9HYPO</name>
<organism evidence="1 2">
    <name type="scientific">Purpureocillium lavendulum</name>
    <dbReference type="NCBI Taxonomy" id="1247861"/>
    <lineage>
        <taxon>Eukaryota</taxon>
        <taxon>Fungi</taxon>
        <taxon>Dikarya</taxon>
        <taxon>Ascomycota</taxon>
        <taxon>Pezizomycotina</taxon>
        <taxon>Sordariomycetes</taxon>
        <taxon>Hypocreomycetidae</taxon>
        <taxon>Hypocreales</taxon>
        <taxon>Ophiocordycipitaceae</taxon>
        <taxon>Purpureocillium</taxon>
    </lineage>
</organism>
<reference evidence="1" key="1">
    <citation type="submission" date="2023-01" db="EMBL/GenBank/DDBJ databases">
        <title>The growth and conidiation of Purpureocillium lavendulum are regulated by nitrogen source and histone H3K14 acetylation.</title>
        <authorList>
            <person name="Tang P."/>
            <person name="Han J."/>
            <person name="Zhang C."/>
            <person name="Tang P."/>
            <person name="Qi F."/>
            <person name="Zhang K."/>
            <person name="Liang L."/>
        </authorList>
    </citation>
    <scope>NUCLEOTIDE SEQUENCE</scope>
    <source>
        <strain evidence="1">YMF1.00683</strain>
    </source>
</reference>
<dbReference type="AlphaFoldDB" id="A0AB34FGQ4"/>
<dbReference type="EMBL" id="JAQHRD010000008">
    <property type="protein sequence ID" value="KAJ6438080.1"/>
    <property type="molecule type" value="Genomic_DNA"/>
</dbReference>